<feature type="region of interest" description="Disordered" evidence="1">
    <location>
        <begin position="274"/>
        <end position="298"/>
    </location>
</feature>
<accession>A0A6P0CFB0</accession>
<comment type="caution">
    <text evidence="2">The sequence shown here is derived from an EMBL/GenBank/DDBJ whole genome shotgun (WGS) entry which is preliminary data.</text>
</comment>
<name>A0A6P0CFB0_9RHOB</name>
<dbReference type="Proteomes" id="UP000468591">
    <property type="component" value="Unassembled WGS sequence"/>
</dbReference>
<feature type="region of interest" description="Disordered" evidence="1">
    <location>
        <begin position="193"/>
        <end position="213"/>
    </location>
</feature>
<organism evidence="2 3">
    <name type="scientific">Sulfitobacter sediminilitoris</name>
    <dbReference type="NCBI Taxonomy" id="2698830"/>
    <lineage>
        <taxon>Bacteria</taxon>
        <taxon>Pseudomonadati</taxon>
        <taxon>Pseudomonadota</taxon>
        <taxon>Alphaproteobacteria</taxon>
        <taxon>Rhodobacterales</taxon>
        <taxon>Roseobacteraceae</taxon>
        <taxon>Sulfitobacter</taxon>
    </lineage>
</organism>
<dbReference type="AlphaFoldDB" id="A0A6P0CFB0"/>
<sequence length="597" mass="64367">MSAAGMTKADLQPLLKLARKQPVAFAFNPGKSDNEHYFNMDRRKKPAVLGKVAKTDGPGAKFSFGTVEIDGKLLNLTCEKALPAMAKKVKKFLKSLKISLNVQVLDTSGNVIDSDVEDLPDDEMDDDGNQNTDLSSLSQRLSDIEARLETVPTAPAEKIRPLLPKVEGYIQAGDADQADAALSKLEAVIGKLPSGKPEAQEKPAAAPTPPSNDKMALVQRLNELKTQIGQVNDGDQREKLMLVLKSGAAAFKAGDVNKASALLDRLEKALSTLGGKQASDQASETAAPTPASSPSEDKAAIVRKINALKDEIGLVERDDQRKRLMQELAKAVGQVKGGDLNSAENLLSGIETVLSKIKAAKAPSESTAEPAETSEQARQDAQQPEQSSEEADCIARMMALEPRHVEAASKGLVADVNALKLQWDRVQGAIGDGDIATAMQAMDRVEEMIDAGRTDGDTAFSAEIAAEVKPFAEARLRWSSARGTMTQELGKLQKEIKDVCSDDLELKEMVDEIDELSAYLVKLDEQLEVRLDRIVNAKEPGERDTLKGDAIVILDKYETELKNPFFDDVDTNNGFVSVSVAATAREALNDIGRVLRA</sequence>
<feature type="compositionally biased region" description="Low complexity" evidence="1">
    <location>
        <begin position="361"/>
        <end position="374"/>
    </location>
</feature>
<evidence type="ECO:0000313" key="2">
    <source>
        <dbReference type="EMBL" id="NEK24070.1"/>
    </source>
</evidence>
<evidence type="ECO:0000313" key="3">
    <source>
        <dbReference type="Proteomes" id="UP000468591"/>
    </source>
</evidence>
<protein>
    <submittedName>
        <fullName evidence="2">Uncharacterized protein</fullName>
    </submittedName>
</protein>
<feature type="region of interest" description="Disordered" evidence="1">
    <location>
        <begin position="361"/>
        <end position="391"/>
    </location>
</feature>
<feature type="region of interest" description="Disordered" evidence="1">
    <location>
        <begin position="114"/>
        <end position="134"/>
    </location>
</feature>
<proteinExistence type="predicted"/>
<keyword evidence="3" id="KW-1185">Reference proteome</keyword>
<gene>
    <name evidence="2" type="ORF">GV827_16905</name>
</gene>
<feature type="compositionally biased region" description="Low complexity" evidence="1">
    <location>
        <begin position="282"/>
        <end position="294"/>
    </location>
</feature>
<reference evidence="2 3" key="1">
    <citation type="submission" date="2020-01" db="EMBL/GenBank/DDBJ databases">
        <title>Sulfitobacter sediminilitoris sp. nov., isolated from a tidal flat.</title>
        <authorList>
            <person name="Park S."/>
            <person name="Yoon J.-H."/>
        </authorList>
    </citation>
    <scope>NUCLEOTIDE SEQUENCE [LARGE SCALE GENOMIC DNA]</scope>
    <source>
        <strain evidence="2 3">JBTF-M27</strain>
    </source>
</reference>
<dbReference type="RefSeq" id="WP_164354998.1">
    <property type="nucleotide sequence ID" value="NZ_JBHSVZ010000003.1"/>
</dbReference>
<dbReference type="EMBL" id="JAABNT010000012">
    <property type="protein sequence ID" value="NEK24070.1"/>
    <property type="molecule type" value="Genomic_DNA"/>
</dbReference>
<feature type="compositionally biased region" description="Acidic residues" evidence="1">
    <location>
        <begin position="114"/>
        <end position="128"/>
    </location>
</feature>
<evidence type="ECO:0000256" key="1">
    <source>
        <dbReference type="SAM" id="MobiDB-lite"/>
    </source>
</evidence>